<name>A0A7D9HKV0_PARCT</name>
<dbReference type="Proteomes" id="UP001152795">
    <property type="component" value="Unassembled WGS sequence"/>
</dbReference>
<dbReference type="EMBL" id="CACRXK020000825">
    <property type="protein sequence ID" value="CAB3985087.1"/>
    <property type="molecule type" value="Genomic_DNA"/>
</dbReference>
<feature type="non-terminal residue" evidence="1">
    <location>
        <position position="200"/>
    </location>
</feature>
<evidence type="ECO:0000313" key="1">
    <source>
        <dbReference type="EMBL" id="CAB3985087.1"/>
    </source>
</evidence>
<evidence type="ECO:0000313" key="2">
    <source>
        <dbReference type="Proteomes" id="UP001152795"/>
    </source>
</evidence>
<comment type="caution">
    <text evidence="1">The sequence shown here is derived from an EMBL/GenBank/DDBJ whole genome shotgun (WGS) entry which is preliminary data.</text>
</comment>
<proteinExistence type="predicted"/>
<organism evidence="1 2">
    <name type="scientific">Paramuricea clavata</name>
    <name type="common">Red gorgonian</name>
    <name type="synonym">Violescent sea-whip</name>
    <dbReference type="NCBI Taxonomy" id="317549"/>
    <lineage>
        <taxon>Eukaryota</taxon>
        <taxon>Metazoa</taxon>
        <taxon>Cnidaria</taxon>
        <taxon>Anthozoa</taxon>
        <taxon>Octocorallia</taxon>
        <taxon>Malacalcyonacea</taxon>
        <taxon>Plexauridae</taxon>
        <taxon>Paramuricea</taxon>
    </lineage>
</organism>
<dbReference type="AlphaFoldDB" id="A0A7D9HKV0"/>
<protein>
    <submittedName>
        <fullName evidence="1">Uncharacterized protein</fullName>
    </submittedName>
</protein>
<accession>A0A7D9HKV0</accession>
<gene>
    <name evidence="1" type="ORF">PACLA_8A087138</name>
</gene>
<keyword evidence="2" id="KW-1185">Reference proteome</keyword>
<sequence>MKVLFSEPSAQNESDDASVRNACHHKIFNFFCKNFTTVDEAEKHFNIKYFDDHFPLVVCSKSTPKSGQVCACPSSVNLSPIFEHSPTTEKVVVSDTNGHAIKSVIALVGQLSSMQEEQLLSRLLFQYIGEDLENNIIHQMMNFQLQLPMKQYIGEQARKCAKACFTKNKICIHVWDNVNCTTLSVNPCQMPCFGHFILLQ</sequence>
<dbReference type="OrthoDB" id="5990019at2759"/>
<reference evidence="1" key="1">
    <citation type="submission" date="2020-04" db="EMBL/GenBank/DDBJ databases">
        <authorList>
            <person name="Alioto T."/>
            <person name="Alioto T."/>
            <person name="Gomez Garrido J."/>
        </authorList>
    </citation>
    <scope>NUCLEOTIDE SEQUENCE</scope>
    <source>
        <strain evidence="1">A484AB</strain>
    </source>
</reference>